<dbReference type="EMBL" id="JAMYRI010000043">
    <property type="protein sequence ID" value="MER9288555.1"/>
    <property type="molecule type" value="Genomic_DNA"/>
</dbReference>
<proteinExistence type="predicted"/>
<keyword evidence="1" id="KW-0489">Methyltransferase</keyword>
<name>A0ACC6T9J0_9HYPH</name>
<keyword evidence="2" id="KW-1185">Reference proteome</keyword>
<organism evidence="1 2">
    <name type="scientific">Mesorhizobium australicum</name>
    <dbReference type="NCBI Taxonomy" id="536018"/>
    <lineage>
        <taxon>Bacteria</taxon>
        <taxon>Pseudomonadati</taxon>
        <taxon>Pseudomonadota</taxon>
        <taxon>Alphaproteobacteria</taxon>
        <taxon>Hyphomicrobiales</taxon>
        <taxon>Phyllobacteriaceae</taxon>
        <taxon>Mesorhizobium</taxon>
    </lineage>
</organism>
<sequence length="305" mass="33263">MLMRYDNDARHQLAPWLPSPLPLSGSNQSMPDFPGLQRVCMTNHWDNYHRHWKLLDAPLRPTPETVGIFERELDLGNADVLLLGVTPELAVLGRSMLAIDQSATMISGVWAGDNTSRRAMAGNWLDLPVAQRSFDAVIGDGCLSAVDTKAARGSLFGEIARVLKPGGHAAIRVFARPETVDGLRGIEALVRAGGIENFHALKWRIAMACTTVDCDSSVDVQAVRAAFDKLFPDREALAADTGWSMASINTIDVYAGSETRYSFATLAMLVDEARGWFDQVRVVPSGSYPLAERCPLLVLGSAKLR</sequence>
<dbReference type="Proteomes" id="UP001480082">
    <property type="component" value="Unassembled WGS sequence"/>
</dbReference>
<gene>
    <name evidence="1" type="ORF">NKI81_32595</name>
</gene>
<evidence type="ECO:0000313" key="1">
    <source>
        <dbReference type="EMBL" id="MER9288555.1"/>
    </source>
</evidence>
<comment type="caution">
    <text evidence="1">The sequence shown here is derived from an EMBL/GenBank/DDBJ whole genome shotgun (WGS) entry which is preliminary data.</text>
</comment>
<reference evidence="1 2" key="1">
    <citation type="journal article" date="2024" name="Proc. Natl. Acad. Sci. U.S.A.">
        <title>The evolutionary genomics of adaptation to stress in wild rhizobium bacteria.</title>
        <authorList>
            <person name="Kehlet-Delgado H."/>
            <person name="Montoya A.P."/>
            <person name="Jensen K.T."/>
            <person name="Wendlandt C.E."/>
            <person name="Dexheimer C."/>
            <person name="Roberts M."/>
            <person name="Torres Martinez L."/>
            <person name="Friesen M.L."/>
            <person name="Griffitts J.S."/>
            <person name="Porter S.S."/>
        </authorList>
    </citation>
    <scope>NUCLEOTIDE SEQUENCE [LARGE SCALE GENOMIC DNA]</scope>
    <source>
        <strain evidence="1 2">M0468</strain>
    </source>
</reference>
<evidence type="ECO:0000313" key="2">
    <source>
        <dbReference type="Proteomes" id="UP001480082"/>
    </source>
</evidence>
<keyword evidence="1" id="KW-0808">Transferase</keyword>
<accession>A0ACC6T9J0</accession>
<protein>
    <submittedName>
        <fullName evidence="1">Class I SAM-dependent methyltransferase</fullName>
    </submittedName>
</protein>